<organism evidence="2 3">
    <name type="scientific">Candolleomyces eurysporus</name>
    <dbReference type="NCBI Taxonomy" id="2828524"/>
    <lineage>
        <taxon>Eukaryota</taxon>
        <taxon>Fungi</taxon>
        <taxon>Dikarya</taxon>
        <taxon>Basidiomycota</taxon>
        <taxon>Agaricomycotina</taxon>
        <taxon>Agaricomycetes</taxon>
        <taxon>Agaricomycetidae</taxon>
        <taxon>Agaricales</taxon>
        <taxon>Agaricineae</taxon>
        <taxon>Psathyrellaceae</taxon>
        <taxon>Candolleomyces</taxon>
    </lineage>
</organism>
<accession>A0A9W8IWN0</accession>
<dbReference type="AlphaFoldDB" id="A0A9W8IWN0"/>
<dbReference type="Proteomes" id="UP001140091">
    <property type="component" value="Unassembled WGS sequence"/>
</dbReference>
<reference evidence="2" key="1">
    <citation type="submission" date="2022-06" db="EMBL/GenBank/DDBJ databases">
        <title>Genome Sequence of Candolleomyces eurysporus.</title>
        <authorList>
            <person name="Buettner E."/>
        </authorList>
    </citation>
    <scope>NUCLEOTIDE SEQUENCE</scope>
    <source>
        <strain evidence="2">VTCC 930004</strain>
    </source>
</reference>
<gene>
    <name evidence="2" type="ORF">H1R20_g12942</name>
</gene>
<evidence type="ECO:0000313" key="2">
    <source>
        <dbReference type="EMBL" id="KAJ2924162.1"/>
    </source>
</evidence>
<feature type="region of interest" description="Disordered" evidence="1">
    <location>
        <begin position="198"/>
        <end position="235"/>
    </location>
</feature>
<evidence type="ECO:0000256" key="1">
    <source>
        <dbReference type="SAM" id="MobiDB-lite"/>
    </source>
</evidence>
<sequence>MDYLAGTKKTKCKLSFVLSGGDAPKIVENFAEVTTIAGIPVLPIYAILLHQLLTWSPPGGWEPSKGTGFIRMCLDAVGHVRLNEMSPLWQSARVLRGIRQHVLKMPSAERRWVALGVNPNISQSDGAFANADEHTLTHVENNESSEEEEEEFKAAAGPSIVQQPPRPVTLDPTTIGDEPPRAALALGSFGVAVIDDSDVRSPKPIEGSALRVEGNARPPRRTEGEPTPEEPKNTRVRCDNPVLDLVVRDVIHLLKELGFECAIFGSTACQLYGNTRMPGNLDVLVLPPASFAQDQEWIKQQIVNKRPNQFLKLKKGNASGATYHALFYKLARELQVPRPFNGPMHCEVDILLPGLMHLPYLTSPDIIWMDGLPVVPFLTLLLQKLQGWGDHLAGPEPHKFGKHPIDAQDIQGLLSLVPQLTLAVFRPWRERKLMSNEFQVASADRVALFCRTFPSTKPAWCVLGFQVE</sequence>
<feature type="region of interest" description="Disordered" evidence="1">
    <location>
        <begin position="139"/>
        <end position="166"/>
    </location>
</feature>
<protein>
    <submittedName>
        <fullName evidence="2">Uncharacterized protein</fullName>
    </submittedName>
</protein>
<proteinExistence type="predicted"/>
<keyword evidence="3" id="KW-1185">Reference proteome</keyword>
<feature type="non-terminal residue" evidence="2">
    <location>
        <position position="468"/>
    </location>
</feature>
<dbReference type="OrthoDB" id="3133286at2759"/>
<name>A0A9W8IWN0_9AGAR</name>
<feature type="compositionally biased region" description="Basic and acidic residues" evidence="1">
    <location>
        <begin position="220"/>
        <end position="235"/>
    </location>
</feature>
<evidence type="ECO:0000313" key="3">
    <source>
        <dbReference type="Proteomes" id="UP001140091"/>
    </source>
</evidence>
<comment type="caution">
    <text evidence="2">The sequence shown here is derived from an EMBL/GenBank/DDBJ whole genome shotgun (WGS) entry which is preliminary data.</text>
</comment>
<dbReference type="EMBL" id="JANBPK010001242">
    <property type="protein sequence ID" value="KAJ2924162.1"/>
    <property type="molecule type" value="Genomic_DNA"/>
</dbReference>